<dbReference type="HOGENOM" id="CLU_041777_0_0_4"/>
<keyword evidence="4" id="KW-1185">Reference proteome</keyword>
<dbReference type="STRING" id="360910.BAV1315"/>
<dbReference type="AlphaFoldDB" id="Q2L2W7"/>
<sequence>MKLPKFFKRKPAAEAAKPAKRRGLPEHPLGEKARNLFVMPTFVQPYGAPGVSSDSADIGPAPSPKPGMSIDANEAQLGFFAVGSHFIGYQVCAMLATNWLIDKACGMPARDAVRKGYLLTCGSDEVSESLRESDGRFKVTQNLREMIHFGRVYGGRIVLFEVRTENPDEYYRNPFNLDGVAPGSYMGMSQIDPNWVMPELTEDNLSDPASQSYYEPTYWRIKDRVYHKSHLRIFVPYPVPDFLKPTYRFMGVSVPQRMMERAYCAERSANEGPQLLMTKRLISIGVSDDALANREKLEENLSLWSYFRDNHGVKVGGADETIQQFDTALGDVDAVIMTQFQLAASVANVPATKLLGTQPKGFNATGEYEQEVYREDLESIQANDMSPLLERHYALVAKSLSIEPPSKISIQWLPLDSPTAKESAEIEKIKADRDAVLFNTGAVDAGDIRERVRNDRDNDYHNIEAAEFTDGEENANQTPPAVGSGAPGAAI</sequence>
<feature type="region of interest" description="Disordered" evidence="1">
    <location>
        <begin position="466"/>
        <end position="491"/>
    </location>
</feature>
<evidence type="ECO:0000313" key="4">
    <source>
        <dbReference type="Proteomes" id="UP000001977"/>
    </source>
</evidence>
<dbReference type="RefSeq" id="WP_012416995.1">
    <property type="nucleotide sequence ID" value="NC_010645.1"/>
</dbReference>
<dbReference type="InterPro" id="IPR024459">
    <property type="entry name" value="Acb1-like_N"/>
</dbReference>
<dbReference type="Proteomes" id="UP000001977">
    <property type="component" value="Chromosome"/>
</dbReference>
<dbReference type="Pfam" id="PF06381">
    <property type="entry name" value="Phage_portal_3"/>
    <property type="match status" value="1"/>
</dbReference>
<gene>
    <name evidence="3" type="ordered locus">BAV1315</name>
</gene>
<feature type="domain" description="Anti-CBASS protein Acb1-like N-terminal" evidence="2">
    <location>
        <begin position="89"/>
        <end position="435"/>
    </location>
</feature>
<reference evidence="3 4" key="1">
    <citation type="journal article" date="2006" name="J. Bacteriol.">
        <title>Comparison of the genome sequence of the poultry pathogen Bordetella avium with those of B. bronchiseptica, B. pertussis, and B. parapertussis reveals extensive diversity in surface structures associated with host interaction.</title>
        <authorList>
            <person name="Sebaihia M."/>
            <person name="Preston A."/>
            <person name="Maskell D.J."/>
            <person name="Kuzmiak H."/>
            <person name="Connell T.D."/>
            <person name="King N.D."/>
            <person name="Orndorff P.E."/>
            <person name="Miyamoto D.M."/>
            <person name="Thomson N.R."/>
            <person name="Harris D."/>
            <person name="Goble A."/>
            <person name="Lord A."/>
            <person name="Murphy L."/>
            <person name="Quail M.A."/>
            <person name="Rutter S."/>
            <person name="Squares R."/>
            <person name="Squares S."/>
            <person name="Woodward J."/>
            <person name="Parkhill J."/>
            <person name="Temple L.M."/>
        </authorList>
    </citation>
    <scope>NUCLEOTIDE SEQUENCE [LARGE SCALE GENOMIC DNA]</scope>
    <source>
        <strain evidence="3 4">197N</strain>
    </source>
</reference>
<organism evidence="3 4">
    <name type="scientific">Bordetella avium (strain 197N)</name>
    <dbReference type="NCBI Taxonomy" id="360910"/>
    <lineage>
        <taxon>Bacteria</taxon>
        <taxon>Pseudomonadati</taxon>
        <taxon>Pseudomonadota</taxon>
        <taxon>Betaproteobacteria</taxon>
        <taxon>Burkholderiales</taxon>
        <taxon>Alcaligenaceae</taxon>
        <taxon>Bordetella</taxon>
    </lineage>
</organism>
<proteinExistence type="predicted"/>
<feature type="compositionally biased region" description="Low complexity" evidence="1">
    <location>
        <begin position="479"/>
        <end position="491"/>
    </location>
</feature>
<dbReference type="EMBL" id="AM167904">
    <property type="protein sequence ID" value="CAJ48922.1"/>
    <property type="molecule type" value="Genomic_DNA"/>
</dbReference>
<evidence type="ECO:0000256" key="1">
    <source>
        <dbReference type="SAM" id="MobiDB-lite"/>
    </source>
</evidence>
<accession>Q2L2W7</accession>
<evidence type="ECO:0000259" key="2">
    <source>
        <dbReference type="Pfam" id="PF06381"/>
    </source>
</evidence>
<protein>
    <submittedName>
        <fullName evidence="3">Phage portal protein</fullName>
    </submittedName>
</protein>
<dbReference type="OrthoDB" id="2019396at2"/>
<dbReference type="eggNOG" id="COG3567">
    <property type="taxonomic scope" value="Bacteria"/>
</dbReference>
<name>Q2L2W7_BORA1</name>
<dbReference type="KEGG" id="bav:BAV1315"/>
<evidence type="ECO:0000313" key="3">
    <source>
        <dbReference type="EMBL" id="CAJ48922.1"/>
    </source>
</evidence>